<reference evidence="1 2" key="1">
    <citation type="journal article" date="2019" name="Int. J. Syst. Evol. Microbiol.">
        <title>The Global Catalogue of Microorganisms (GCM) 10K type strain sequencing project: providing services to taxonomists for standard genome sequencing and annotation.</title>
        <authorList>
            <consortium name="The Broad Institute Genomics Platform"/>
            <consortium name="The Broad Institute Genome Sequencing Center for Infectious Disease"/>
            <person name="Wu L."/>
            <person name="Ma J."/>
        </authorList>
    </citation>
    <scope>NUCLEOTIDE SEQUENCE [LARGE SCALE GENOMIC DNA]</scope>
    <source>
        <strain evidence="1 2">LMG 29247</strain>
    </source>
</reference>
<accession>A0ABD5SJM6</accession>
<dbReference type="Proteomes" id="UP001596383">
    <property type="component" value="Unassembled WGS sequence"/>
</dbReference>
<dbReference type="AlphaFoldDB" id="A0ABD5SJM6"/>
<comment type="caution">
    <text evidence="1">The sequence shown here is derived from an EMBL/GenBank/DDBJ whole genome shotgun (WGS) entry which is preliminary data.</text>
</comment>
<gene>
    <name evidence="1" type="ORF">ACFQE6_10270</name>
</gene>
<dbReference type="EMBL" id="JBHSWV010000146">
    <property type="protein sequence ID" value="MFC6765361.1"/>
    <property type="molecule type" value="Genomic_DNA"/>
</dbReference>
<proteinExistence type="predicted"/>
<keyword evidence="2" id="KW-1185">Reference proteome</keyword>
<organism evidence="1 2">
    <name type="scientific">Natrinema soli</name>
    <dbReference type="NCBI Taxonomy" id="1930624"/>
    <lineage>
        <taxon>Archaea</taxon>
        <taxon>Methanobacteriati</taxon>
        <taxon>Methanobacteriota</taxon>
        <taxon>Stenosarchaea group</taxon>
        <taxon>Halobacteria</taxon>
        <taxon>Halobacteriales</taxon>
        <taxon>Natrialbaceae</taxon>
        <taxon>Natrinema</taxon>
    </lineage>
</organism>
<evidence type="ECO:0000313" key="2">
    <source>
        <dbReference type="Proteomes" id="UP001596383"/>
    </source>
</evidence>
<name>A0ABD5SJM6_9EURY</name>
<dbReference type="RefSeq" id="WP_273738386.1">
    <property type="nucleotide sequence ID" value="NZ_JAQIVI010000146.1"/>
</dbReference>
<protein>
    <submittedName>
        <fullName evidence="1">Uncharacterized protein</fullName>
    </submittedName>
</protein>
<sequence>MTDALSVADLTDVYVRLDCDLLVVGDSILTDRHHASNGNYDADDPQNQIGGIIPAYPLSGWLRHGMEKVVQQHGHTACHPGESTANFMKADVYDRDLEAGYHEKGACVDDTKVDDGCVIFDLFGGFEGIPGKLMRRPIKFSPVRASVDYTHGQAEGHYRRLNRNVVSRNPEDHREPLRNSGIDAVANLDGCWHLSFREPNPAFLGLLAEAIDFLKRNNTEFMHQLGGSRNFGAGIVYCDLINPLYEDRELDRVFDRGKGSTTAMDEKDKRWAENHRPEIEDALAARVGSDHE</sequence>
<evidence type="ECO:0000313" key="1">
    <source>
        <dbReference type="EMBL" id="MFC6765361.1"/>
    </source>
</evidence>